<proteinExistence type="predicted"/>
<dbReference type="AlphaFoldDB" id="A0A850H448"/>
<dbReference type="InterPro" id="IPR027843">
    <property type="entry name" value="DUF4440"/>
</dbReference>
<dbReference type="Gene3D" id="3.10.450.50">
    <property type="match status" value="1"/>
</dbReference>
<feature type="domain" description="DUF4440" evidence="1">
    <location>
        <begin position="8"/>
        <end position="117"/>
    </location>
</feature>
<evidence type="ECO:0000259" key="1">
    <source>
        <dbReference type="Pfam" id="PF14534"/>
    </source>
</evidence>
<accession>A0A850H448</accession>
<name>A0A850H448_9SPHN</name>
<keyword evidence="3" id="KW-1185">Reference proteome</keyword>
<dbReference type="SUPFAM" id="SSF54427">
    <property type="entry name" value="NTF2-like"/>
    <property type="match status" value="1"/>
</dbReference>
<reference evidence="2 3" key="1">
    <citation type="submission" date="2020-06" db="EMBL/GenBank/DDBJ databases">
        <title>Altererythrobacter lutimaris sp. nov., a marine bacterium isolated from a tidal flat.</title>
        <authorList>
            <person name="Kim D."/>
            <person name="Yoo Y."/>
            <person name="Kim J.-J."/>
        </authorList>
    </citation>
    <scope>NUCLEOTIDE SEQUENCE [LARGE SCALE GENOMIC DNA]</scope>
    <source>
        <strain evidence="2 3">JGD-16</strain>
    </source>
</reference>
<dbReference type="Pfam" id="PF14534">
    <property type="entry name" value="DUF4440"/>
    <property type="match status" value="1"/>
</dbReference>
<dbReference type="EMBL" id="JABWTA010000001">
    <property type="protein sequence ID" value="NVE93937.1"/>
    <property type="molecule type" value="Genomic_DNA"/>
</dbReference>
<dbReference type="Proteomes" id="UP000546031">
    <property type="component" value="Unassembled WGS sequence"/>
</dbReference>
<comment type="caution">
    <text evidence="2">The sequence shown here is derived from an EMBL/GenBank/DDBJ whole genome shotgun (WGS) entry which is preliminary data.</text>
</comment>
<evidence type="ECO:0000313" key="2">
    <source>
        <dbReference type="EMBL" id="NVE93937.1"/>
    </source>
</evidence>
<dbReference type="RefSeq" id="WP_176272265.1">
    <property type="nucleotide sequence ID" value="NZ_JABWTA010000001.1"/>
</dbReference>
<protein>
    <submittedName>
        <fullName evidence="2">Nuclear transport factor 2 family protein</fullName>
    </submittedName>
</protein>
<evidence type="ECO:0000313" key="3">
    <source>
        <dbReference type="Proteomes" id="UP000546031"/>
    </source>
</evidence>
<gene>
    <name evidence="2" type="ORF">HUO12_03395</name>
</gene>
<sequence length="142" mass="16645">MDAFAADIESLEHLFARAWMTRDRAAMKAIASSEFVFLLGGKESAVLDRPSWLDAATSRLRCEHYQFHDIYVRQHKRCAIFAARMSFEGRIGRSEWKGELWLTDLWKRGRIRRKWKLTERIVTRAESDVQLGAEVTSLQLWK</sequence>
<organism evidence="2 3">
    <name type="scientific">Altererythrobacter lutimaris</name>
    <dbReference type="NCBI Taxonomy" id="2743979"/>
    <lineage>
        <taxon>Bacteria</taxon>
        <taxon>Pseudomonadati</taxon>
        <taxon>Pseudomonadota</taxon>
        <taxon>Alphaproteobacteria</taxon>
        <taxon>Sphingomonadales</taxon>
        <taxon>Erythrobacteraceae</taxon>
        <taxon>Altererythrobacter</taxon>
    </lineage>
</organism>
<dbReference type="InterPro" id="IPR032710">
    <property type="entry name" value="NTF2-like_dom_sf"/>
</dbReference>